<feature type="compositionally biased region" description="Acidic residues" evidence="1">
    <location>
        <begin position="825"/>
        <end position="846"/>
    </location>
</feature>
<dbReference type="AlphaFoldDB" id="W6QF32"/>
<evidence type="ECO:0000313" key="5">
    <source>
        <dbReference type="EMBL" id="CDM34661.1"/>
    </source>
</evidence>
<feature type="transmembrane region" description="Helical" evidence="2">
    <location>
        <begin position="1235"/>
        <end position="1256"/>
    </location>
</feature>
<dbReference type="Pfam" id="PF00931">
    <property type="entry name" value="NB-ARC"/>
    <property type="match status" value="1"/>
</dbReference>
<proteinExistence type="predicted"/>
<dbReference type="PANTHER" id="PTHR46082:SF6">
    <property type="entry name" value="AAA+ ATPASE DOMAIN-CONTAINING PROTEIN-RELATED"/>
    <property type="match status" value="1"/>
</dbReference>
<dbReference type="SUPFAM" id="SSF48452">
    <property type="entry name" value="TPR-like"/>
    <property type="match status" value="1"/>
</dbReference>
<dbReference type="Gene3D" id="3.40.50.300">
    <property type="entry name" value="P-loop containing nucleotide triphosphate hydrolases"/>
    <property type="match status" value="1"/>
</dbReference>
<dbReference type="InterPro" id="IPR002182">
    <property type="entry name" value="NB-ARC"/>
</dbReference>
<keyword evidence="2" id="KW-0812">Transmembrane</keyword>
<organism evidence="5 6">
    <name type="scientific">Penicillium roqueforti (strain FM164)</name>
    <dbReference type="NCBI Taxonomy" id="1365484"/>
    <lineage>
        <taxon>Eukaryota</taxon>
        <taxon>Fungi</taxon>
        <taxon>Dikarya</taxon>
        <taxon>Ascomycota</taxon>
        <taxon>Pezizomycotina</taxon>
        <taxon>Eurotiomycetes</taxon>
        <taxon>Eurotiomycetidae</taxon>
        <taxon>Eurotiales</taxon>
        <taxon>Aspergillaceae</taxon>
        <taxon>Penicillium</taxon>
    </lineage>
</organism>
<dbReference type="OrthoDB" id="1658288at2759"/>
<dbReference type="STRING" id="1365484.W6QF32"/>
<gene>
    <name evidence="5" type="ORF">PROQFM164_S03g001386</name>
</gene>
<reference evidence="5" key="1">
    <citation type="journal article" date="2014" name="Nat. Commun.">
        <title>Multiple recent horizontal transfers of a large genomic region in cheese making fungi.</title>
        <authorList>
            <person name="Cheeseman K."/>
            <person name="Ropars J."/>
            <person name="Renault P."/>
            <person name="Dupont J."/>
            <person name="Gouzy J."/>
            <person name="Branca A."/>
            <person name="Abraham A.L."/>
            <person name="Ceppi M."/>
            <person name="Conseiller E."/>
            <person name="Debuchy R."/>
            <person name="Malagnac F."/>
            <person name="Goarin A."/>
            <person name="Silar P."/>
            <person name="Lacoste S."/>
            <person name="Sallet E."/>
            <person name="Bensimon A."/>
            <person name="Giraud T."/>
            <person name="Brygoo Y."/>
        </authorList>
    </citation>
    <scope>NUCLEOTIDE SEQUENCE [LARGE SCALE GENOMIC DNA]</scope>
    <source>
        <strain evidence="5">FM164</strain>
    </source>
</reference>
<accession>W6QF32</accession>
<dbReference type="Pfam" id="PF25000">
    <property type="entry name" value="DUF7779"/>
    <property type="match status" value="1"/>
</dbReference>
<dbReference type="InterPro" id="IPR027417">
    <property type="entry name" value="P-loop_NTPase"/>
</dbReference>
<feature type="domain" description="DUF7779" evidence="4">
    <location>
        <begin position="322"/>
        <end position="415"/>
    </location>
</feature>
<dbReference type="Pfam" id="PF13374">
    <property type="entry name" value="TPR_10"/>
    <property type="match status" value="3"/>
</dbReference>
<protein>
    <submittedName>
        <fullName evidence="5">NB-ARC</fullName>
    </submittedName>
</protein>
<feature type="region of interest" description="Disordered" evidence="1">
    <location>
        <begin position="825"/>
        <end position="849"/>
    </location>
</feature>
<feature type="region of interest" description="Disordered" evidence="1">
    <location>
        <begin position="351"/>
        <end position="374"/>
    </location>
</feature>
<dbReference type="InterPro" id="IPR056681">
    <property type="entry name" value="DUF7779"/>
</dbReference>
<dbReference type="Gene3D" id="1.25.40.10">
    <property type="entry name" value="Tetratricopeptide repeat domain"/>
    <property type="match status" value="1"/>
</dbReference>
<evidence type="ECO:0000313" key="6">
    <source>
        <dbReference type="Proteomes" id="UP000030686"/>
    </source>
</evidence>
<feature type="transmembrane region" description="Helical" evidence="2">
    <location>
        <begin position="1202"/>
        <end position="1223"/>
    </location>
</feature>
<keyword evidence="2" id="KW-1133">Transmembrane helix</keyword>
<dbReference type="InterPro" id="IPR053137">
    <property type="entry name" value="NLR-like"/>
</dbReference>
<dbReference type="SUPFAM" id="SSF52540">
    <property type="entry name" value="P-loop containing nucleoside triphosphate hydrolases"/>
    <property type="match status" value="1"/>
</dbReference>
<keyword evidence="2" id="KW-0472">Membrane</keyword>
<sequence>MASISFRGKNKGLQIGDNNDSVLHWPLGRPETPPSPLSTIPFPRDPNFVSRDILLHRIHEKSSLPGSRIALVGLGGVGKSQLAIEYGYRVRFESPATWVFWVHASNEARFEQGFRDIANQVKVLGCQDPKVNIFGLVENWLGDDKRGKWLLILDNVDDNQLLCPFSVAKNEDQKNSRTDTLTKPLWEYIPKSRNGSVIITSRTKEVALKIVDHKDLIEVKPMEQSEALELLQKNLDQPDESQEGQQLVNALELMPLAIVQAASYIQNRAPRCSVSKYLKDFQGSDRKATALLIQEADHSSRDWEAKNSILITWQLSIDYIRQSKPSAAGLLSLMSFFDRQGIPENLIRHQPKASYNSDPELPDDPSDGGISEYDADSEFEDDIRMLRDYSFISISKNSTSFRMSRLVQLTTRAWLKSYGEIDQWRERFISNLYQEFPISPYENWGKCRSLFPHVRSAMSQRPKSRDSLFKWATLLYRGAWYASQSGSVANTRDMAAKSREQRVILLGPEHEEALDSLAMLAIAYRLEGRWEEAERLEVQVLETRKMKLGTDHLDTLTGMANLALTYRNQGRCEEAERLEVQVLETRKMKLGADHPDTLTGMANLASTYRNQGRWVEAERLEVQVLETRRQTPGLEDLHTLGFSSEAAVRNRHVGSVDSDSSIENDSVFSAPVSMPSTRSLDSAREEMNSLLIQEFANLLNEDGVIFSLLLIGVSKDSVGFERMRNNFRRLLKHFANNLKAEILSESHQDLRRFISSYSAMITRELFAMVPIDDQPNIKPHDFKTENGITSVEKRLADERKVESYLQSLHRSGPAPQTSEVIQVLDPDDEESDQDSVAEEAGEDDPYEGNLQNLDQMKHFILESTAYQILYRRLVDFIEPSLNSRFRDLVSRWSNPEHKNHADAARYKLRNLATELQHVSPRGIQFERDENSSRFFRFMSHCQYLIERWTGEPWDWWPLPHCLRPLAESETRLRWECPPPEAHTIPDSNPRSALNTSLISSQISCQDHGGQQPSGAPSNSSLHCPPSGLKADMSTTKHRVLFLAKKGGDYRLAQICVSNMTCHTFFSTMKMEYFRLRGVLRGWFSVWRYSHCDFYKFVKFDDHEFALRIKDSFPDHANTDYEYQPRPMDDIPPISEHEFTTRFYACHKPRPLLHLHHECRRLGAHSSDILKFLPKKKTELEEAGNKREDFWGIYAREIISLRWIIFYNFVCVSPLLVFFLAWIVPQRLGTDLQNPSIPLSIMISMLSLFWSVFLSSLQFGRSH</sequence>
<name>W6QF32_PENRF</name>
<dbReference type="Proteomes" id="UP000030686">
    <property type="component" value="Unassembled WGS sequence"/>
</dbReference>
<dbReference type="PANTHER" id="PTHR46082">
    <property type="entry name" value="ATP/GTP-BINDING PROTEIN-RELATED"/>
    <property type="match status" value="1"/>
</dbReference>
<dbReference type="EMBL" id="HG792017">
    <property type="protein sequence ID" value="CDM34661.1"/>
    <property type="molecule type" value="Genomic_DNA"/>
</dbReference>
<feature type="domain" description="NB-ARC" evidence="3">
    <location>
        <begin position="68"/>
        <end position="234"/>
    </location>
</feature>
<dbReference type="InterPro" id="IPR011990">
    <property type="entry name" value="TPR-like_helical_dom_sf"/>
</dbReference>
<evidence type="ECO:0000259" key="4">
    <source>
        <dbReference type="Pfam" id="PF25000"/>
    </source>
</evidence>
<dbReference type="GO" id="GO:0043531">
    <property type="term" value="F:ADP binding"/>
    <property type="evidence" value="ECO:0007669"/>
    <property type="project" value="InterPro"/>
</dbReference>
<evidence type="ECO:0000259" key="3">
    <source>
        <dbReference type="Pfam" id="PF00931"/>
    </source>
</evidence>
<evidence type="ECO:0000256" key="1">
    <source>
        <dbReference type="SAM" id="MobiDB-lite"/>
    </source>
</evidence>
<keyword evidence="6" id="KW-1185">Reference proteome</keyword>
<evidence type="ECO:0000256" key="2">
    <source>
        <dbReference type="SAM" id="Phobius"/>
    </source>
</evidence>